<feature type="signal peptide" evidence="1">
    <location>
        <begin position="1"/>
        <end position="18"/>
    </location>
</feature>
<feature type="domain" description="FAD dependent oxidoreductase" evidence="2">
    <location>
        <begin position="69"/>
        <end position="451"/>
    </location>
</feature>
<feature type="chain" id="PRO_5043990361" description="FAD dependent oxidoreductase domain-containing protein" evidence="1">
    <location>
        <begin position="19"/>
        <end position="488"/>
    </location>
</feature>
<evidence type="ECO:0000256" key="1">
    <source>
        <dbReference type="SAM" id="SignalP"/>
    </source>
</evidence>
<keyword evidence="4" id="KW-1185">Reference proteome</keyword>
<proteinExistence type="predicted"/>
<dbReference type="EMBL" id="JAYKXP010000015">
    <property type="protein sequence ID" value="KAK7050022.1"/>
    <property type="molecule type" value="Genomic_DNA"/>
</dbReference>
<dbReference type="Gene3D" id="3.30.9.10">
    <property type="entry name" value="D-Amino Acid Oxidase, subunit A, domain 2"/>
    <property type="match status" value="1"/>
</dbReference>
<dbReference type="Gene3D" id="3.50.50.60">
    <property type="entry name" value="FAD/NAD(P)-binding domain"/>
    <property type="match status" value="1"/>
</dbReference>
<accession>A0AAW0DFU9</accession>
<evidence type="ECO:0000259" key="2">
    <source>
        <dbReference type="Pfam" id="PF01266"/>
    </source>
</evidence>
<dbReference type="PANTHER" id="PTHR13847:SF260">
    <property type="entry name" value="FAD DEPENDENT OXIDOREDUCTASE DOMAIN-CONTAINING PROTEIN"/>
    <property type="match status" value="1"/>
</dbReference>
<dbReference type="Proteomes" id="UP001383192">
    <property type="component" value="Unassembled WGS sequence"/>
</dbReference>
<keyword evidence="1" id="KW-0732">Signal</keyword>
<evidence type="ECO:0000313" key="3">
    <source>
        <dbReference type="EMBL" id="KAK7050022.1"/>
    </source>
</evidence>
<protein>
    <recommendedName>
        <fullName evidence="2">FAD dependent oxidoreductase domain-containing protein</fullName>
    </recommendedName>
</protein>
<evidence type="ECO:0000313" key="4">
    <source>
        <dbReference type="Proteomes" id="UP001383192"/>
    </source>
</evidence>
<reference evidence="3 4" key="1">
    <citation type="submission" date="2024-01" db="EMBL/GenBank/DDBJ databases">
        <title>A draft genome for a cacao thread blight-causing isolate of Paramarasmius palmivorus.</title>
        <authorList>
            <person name="Baruah I.K."/>
            <person name="Bukari Y."/>
            <person name="Amoako-Attah I."/>
            <person name="Meinhardt L.W."/>
            <person name="Bailey B.A."/>
            <person name="Cohen S.P."/>
        </authorList>
    </citation>
    <scope>NUCLEOTIDE SEQUENCE [LARGE SCALE GENOMIC DNA]</scope>
    <source>
        <strain evidence="3 4">GH-12</strain>
    </source>
</reference>
<dbReference type="SUPFAM" id="SSF51905">
    <property type="entry name" value="FAD/NAD(P)-binding domain"/>
    <property type="match status" value="1"/>
</dbReference>
<name>A0AAW0DFU9_9AGAR</name>
<comment type="caution">
    <text evidence="3">The sequence shown here is derived from an EMBL/GenBank/DDBJ whole genome shotgun (WGS) entry which is preliminary data.</text>
</comment>
<dbReference type="PANTHER" id="PTHR13847">
    <property type="entry name" value="SARCOSINE DEHYDROGENASE-RELATED"/>
    <property type="match status" value="1"/>
</dbReference>
<dbReference type="Pfam" id="PF01266">
    <property type="entry name" value="DAO"/>
    <property type="match status" value="1"/>
</dbReference>
<dbReference type="GO" id="GO:0005737">
    <property type="term" value="C:cytoplasm"/>
    <property type="evidence" value="ECO:0007669"/>
    <property type="project" value="TreeGrafter"/>
</dbReference>
<gene>
    <name evidence="3" type="ORF">VNI00_005454</name>
</gene>
<dbReference type="InterPro" id="IPR006076">
    <property type="entry name" value="FAD-dep_OxRdtase"/>
</dbReference>
<organism evidence="3 4">
    <name type="scientific">Paramarasmius palmivorus</name>
    <dbReference type="NCBI Taxonomy" id="297713"/>
    <lineage>
        <taxon>Eukaryota</taxon>
        <taxon>Fungi</taxon>
        <taxon>Dikarya</taxon>
        <taxon>Basidiomycota</taxon>
        <taxon>Agaricomycotina</taxon>
        <taxon>Agaricomycetes</taxon>
        <taxon>Agaricomycetidae</taxon>
        <taxon>Agaricales</taxon>
        <taxon>Marasmiineae</taxon>
        <taxon>Marasmiaceae</taxon>
        <taxon>Paramarasmius</taxon>
    </lineage>
</organism>
<dbReference type="InterPro" id="IPR036188">
    <property type="entry name" value="FAD/NAD-bd_sf"/>
</dbReference>
<dbReference type="AlphaFoldDB" id="A0AAW0DFU9"/>
<sequence>MRIIDLIALSGFFTRTLCSPLLSQSPLSIYQARTSLPVQNSTTSFWFVDEAANPLAKEGSDGPLTQESDVCIIGSGITGASVAYHLAGAANNKSLRTVIVEARDFCRNGGHLTPYPFKGFKFNQAAYGVTEAIKAFLIENRTTAEMIRVVEEHDLFDVVDLVKGGHITLFESTLDPKLGETLADWTAAKEAGIELSDVEWPSKEEVNKIYGAPYPGVTWVGNNIWPLKFATQLFYLARGRNPNFELKLHTQTPVTAVEPLSDDRWSLQTPRGSIACQYVVHATNAYAGHLVPHLNGEAGIIPTRGQVIAVRAKQSLSTSWWKSWGGLDMYWFPRPVQDQEQPPLVILGGGRMSAEPPYELTTDDSTTSPLVGRVLRAFLPKIFGGAFGSDSEVEMEWTGIMGYTKMTDPFVGPLLDPLEPQSKKYEGQFISAGYTGHGMPRAFSCAEAVASMIASEINNTLWKAPEWLPDRYLTWNRDADGGLRKTTV</sequence>